<dbReference type="GO" id="GO:0016491">
    <property type="term" value="F:oxidoreductase activity"/>
    <property type="evidence" value="ECO:0007669"/>
    <property type="project" value="TreeGrafter"/>
</dbReference>
<reference evidence="4 5" key="1">
    <citation type="submission" date="2017-06" db="EMBL/GenBank/DDBJ databases">
        <title>Genome sequencing of cyanobaciteial culture collection at National Institute for Environmental Studies (NIES).</title>
        <authorList>
            <person name="Hirose Y."/>
            <person name="Shimura Y."/>
            <person name="Fujisawa T."/>
            <person name="Nakamura Y."/>
            <person name="Kawachi M."/>
        </authorList>
    </citation>
    <scope>NUCLEOTIDE SEQUENCE [LARGE SCALE GENOMIC DNA]</scope>
    <source>
        <strain evidence="4 5">NIES-2135</strain>
    </source>
</reference>
<dbReference type="PANTHER" id="PTHR12697:SF38">
    <property type="entry name" value="PBS LYASE HEAT DOMAIN PROTEIN REPEAT-CONTAINING PROTEIN"/>
    <property type="match status" value="1"/>
</dbReference>
<dbReference type="InterPro" id="IPR016024">
    <property type="entry name" value="ARM-type_fold"/>
</dbReference>
<evidence type="ECO:0000256" key="3">
    <source>
        <dbReference type="ARBA" id="ARBA00045876"/>
    </source>
</evidence>
<keyword evidence="5" id="KW-1185">Reference proteome</keyword>
<dbReference type="GO" id="GO:0016829">
    <property type="term" value="F:lyase activity"/>
    <property type="evidence" value="ECO:0007669"/>
    <property type="project" value="UniProtKB-KW"/>
</dbReference>
<gene>
    <name evidence="4" type="ORF">NIES2135_42000</name>
</gene>
<dbReference type="PROSITE" id="PS50077">
    <property type="entry name" value="HEAT_REPEAT"/>
    <property type="match status" value="1"/>
</dbReference>
<evidence type="ECO:0000313" key="4">
    <source>
        <dbReference type="EMBL" id="BAY57335.1"/>
    </source>
</evidence>
<dbReference type="Gene3D" id="1.25.10.10">
    <property type="entry name" value="Leucine-rich Repeat Variant"/>
    <property type="match status" value="3"/>
</dbReference>
<dbReference type="AlphaFoldDB" id="A0A1Z4JKP6"/>
<dbReference type="InterPro" id="IPR021133">
    <property type="entry name" value="HEAT_type_2"/>
</dbReference>
<organism evidence="4 5">
    <name type="scientific">Leptolyngbya boryana NIES-2135</name>
    <dbReference type="NCBI Taxonomy" id="1973484"/>
    <lineage>
        <taxon>Bacteria</taxon>
        <taxon>Bacillati</taxon>
        <taxon>Cyanobacteriota</taxon>
        <taxon>Cyanophyceae</taxon>
        <taxon>Leptolyngbyales</taxon>
        <taxon>Leptolyngbyaceae</taxon>
        <taxon>Leptolyngbya group</taxon>
        <taxon>Leptolyngbya</taxon>
    </lineage>
</organism>
<protein>
    <submittedName>
        <fullName evidence="4">PBS lyase HEAT domain protein repeat-containing protein</fullName>
    </submittedName>
</protein>
<keyword evidence="2" id="KW-0605">Phycobilisome</keyword>
<dbReference type="EMBL" id="AP018203">
    <property type="protein sequence ID" value="BAY57335.1"/>
    <property type="molecule type" value="Genomic_DNA"/>
</dbReference>
<dbReference type="Proteomes" id="UP000217895">
    <property type="component" value="Chromosome"/>
</dbReference>
<dbReference type="InterPro" id="IPR004155">
    <property type="entry name" value="PBS_lyase_HEAT"/>
</dbReference>
<proteinExistence type="predicted"/>
<sequence length="425" mass="46502">MQKFSYTEILERAQTSARRADWEQLSLDLQLLLLGDESTQGTALSDPNVTPALLNLAMQVLESGSFQERWDIAKVFPNFGIDALRPLIELLKDEEADPESQWFAIRILGNFHHPQVVETLIEVLKTSHSEELNSMAVSVLATLGSTAVHVIEELLHEDSTRLFATQALGQIRRSQTVPLLMQVVNDSDAQVRAIAIEALSSFHSPEITALLITALKDVAAPVRIAAVSGLGFCEGRDLVKHLRPLLFDLNLEVCRQAAIALGRLATPEAATALYEALKSEYMPENLAIDLVRALGWMPIVDALIYLECVFMTTSDEGIQLEIVQTLGRVGENLRSQATAILLACPTRTPTVRQAVALSLGQLGDPNAIDPLIAMLADADEGVRLHVISALKTLDAEVAYQKLGQIEAQESDLKTGIAIALQEWSY</sequence>
<dbReference type="SUPFAM" id="SSF48371">
    <property type="entry name" value="ARM repeat"/>
    <property type="match status" value="2"/>
</dbReference>
<dbReference type="PANTHER" id="PTHR12697">
    <property type="entry name" value="PBS LYASE HEAT-LIKE PROTEIN"/>
    <property type="match status" value="1"/>
</dbReference>
<evidence type="ECO:0000256" key="2">
    <source>
        <dbReference type="ARBA" id="ARBA00022738"/>
    </source>
</evidence>
<name>A0A1Z4JKP6_LEPBY</name>
<dbReference type="SMART" id="SM00567">
    <property type="entry name" value="EZ_HEAT"/>
    <property type="match status" value="6"/>
</dbReference>
<comment type="function">
    <text evidence="3">Catalyzes the hydroxylation of the N(6)-(4-aminobutyl)-L-lysine intermediate produced by deoxyhypusine synthase/DHPS on a critical lysine of the eukaryotic translation initiation factor 5A/eIF-5A. This is the second step of the post-translational modification of that lysine into an unusual amino acid residue named hypusine. Hypusination is unique to mature eIF-5A factor and is essential for its function.</text>
</comment>
<dbReference type="Pfam" id="PF13646">
    <property type="entry name" value="HEAT_2"/>
    <property type="match status" value="2"/>
</dbReference>
<evidence type="ECO:0000256" key="1">
    <source>
        <dbReference type="ARBA" id="ARBA00022549"/>
    </source>
</evidence>
<dbReference type="InterPro" id="IPR011989">
    <property type="entry name" value="ARM-like"/>
</dbReference>
<evidence type="ECO:0000313" key="5">
    <source>
        <dbReference type="Proteomes" id="UP000217895"/>
    </source>
</evidence>
<accession>A0A1Z4JKP6</accession>
<dbReference type="Pfam" id="PF03130">
    <property type="entry name" value="HEAT_PBS"/>
    <property type="match status" value="2"/>
</dbReference>
<keyword evidence="4" id="KW-0456">Lyase</keyword>
<keyword evidence="1" id="KW-0042">Antenna complex</keyword>
<dbReference type="GO" id="GO:0030089">
    <property type="term" value="C:phycobilisome"/>
    <property type="evidence" value="ECO:0007669"/>
    <property type="project" value="UniProtKB-KW"/>
</dbReference>